<dbReference type="Gene3D" id="2.40.160.20">
    <property type="match status" value="1"/>
</dbReference>
<dbReference type="Pfam" id="PF09411">
    <property type="entry name" value="PagL"/>
    <property type="match status" value="1"/>
</dbReference>
<dbReference type="RefSeq" id="WP_135206006.1">
    <property type="nucleotide sequence ID" value="NZ_SPVF01000067.1"/>
</dbReference>
<dbReference type="Proteomes" id="UP000298438">
    <property type="component" value="Unassembled WGS sequence"/>
</dbReference>
<gene>
    <name evidence="4" type="ORF">E4L96_04380</name>
</gene>
<comment type="catalytic activity">
    <reaction evidence="1">
        <text>a 3-(acyloxy)acyl derivative of bacterial toxin + H2O = a 3-hydroxyacyl derivative of bacterial toxin + a fatty acid + H(+)</text>
        <dbReference type="Rhea" id="RHEA:12032"/>
        <dbReference type="ChEBI" id="CHEBI:15377"/>
        <dbReference type="ChEBI" id="CHEBI:15378"/>
        <dbReference type="ChEBI" id="CHEBI:28868"/>
        <dbReference type="ChEBI" id="CHEBI:136853"/>
        <dbReference type="ChEBI" id="CHEBI:140675"/>
        <dbReference type="EC" id="3.1.1.77"/>
    </reaction>
</comment>
<keyword evidence="1 4" id="KW-0378">Hydrolase</keyword>
<reference evidence="4 5" key="1">
    <citation type="submission" date="2019-03" db="EMBL/GenBank/DDBJ databases">
        <title>Draft Genome Sequence of Massilia arenosa sp. nov., a Novel Massilia Species Isolated from a Sandy-loam Maize Soil.</title>
        <authorList>
            <person name="Raths R."/>
            <person name="Peta V."/>
            <person name="Bucking H."/>
        </authorList>
    </citation>
    <scope>NUCLEOTIDE SEQUENCE [LARGE SCALE GENOMIC DNA]</scope>
    <source>
        <strain evidence="4 5">MC02</strain>
    </source>
</reference>
<dbReference type="InterPro" id="IPR011250">
    <property type="entry name" value="OMP/PagP_B-barrel"/>
</dbReference>
<accession>A0A4Y9SMU4</accession>
<dbReference type="GO" id="GO:0050528">
    <property type="term" value="F:acyloxyacyl hydrolase activity"/>
    <property type="evidence" value="ECO:0007669"/>
    <property type="project" value="UniProtKB-EC"/>
</dbReference>
<keyword evidence="1" id="KW-0998">Cell outer membrane</keyword>
<sequence>MFSLQQVWKCLAVASALGAAQAASAQDFVNGTSFEVATGTRTQIVRFGVQHDFNRSWFESNGRHLSGYWDLTVADWRANYWHSIPGNSQNLVDIGITPVWRWENVSKKGLYVEGAIGAHLLSHTYDNDGRRLSTAFEFGDHIGVGYVFDNGFDAALKIQHYSNGGIKHPNSGVNTVVAKLGYHF</sequence>
<evidence type="ECO:0000313" key="4">
    <source>
        <dbReference type="EMBL" id="TFW26245.1"/>
    </source>
</evidence>
<protein>
    <recommendedName>
        <fullName evidence="1">Lipid A deacylase</fullName>
        <ecNumber evidence="1">3.1.1.77</ecNumber>
    </recommendedName>
    <alternativeName>
        <fullName evidence="1">LPS 3-O-deacylase</fullName>
    </alternativeName>
    <alternativeName>
        <fullName evidence="1">Outer membrane enzyme</fullName>
    </alternativeName>
</protein>
<comment type="subcellular location">
    <subcellularLocation>
        <location evidence="1">Cell outer membrane</location>
        <topology evidence="1">Multi-pass membrane protein</topology>
    </subcellularLocation>
</comment>
<comment type="function">
    <text evidence="1">Has lipid A 3-O-deacylase activity. Hydrolyzes the ester bond at the 3 position of lipid A, a bioactive component of lipopolysaccharide (LPS), thereby releasing the primary fatty acyl moiety.</text>
</comment>
<keyword evidence="1" id="KW-0472">Membrane</keyword>
<dbReference type="OrthoDB" id="5297282at2"/>
<feature type="chain" id="PRO_5021250044" description="Lipid A deacylase" evidence="3">
    <location>
        <begin position="26"/>
        <end position="184"/>
    </location>
</feature>
<comment type="caution">
    <text evidence="4">The sequence shown here is derived from an EMBL/GenBank/DDBJ whole genome shotgun (WGS) entry which is preliminary data.</text>
</comment>
<feature type="site" description="Critical for activity" evidence="2">
    <location>
        <position position="163"/>
    </location>
</feature>
<dbReference type="GO" id="GO:0009279">
    <property type="term" value="C:cell outer membrane"/>
    <property type="evidence" value="ECO:0007669"/>
    <property type="project" value="UniProtKB-SubCell"/>
</dbReference>
<organism evidence="4 5">
    <name type="scientific">Zemynaea arenosa</name>
    <dbReference type="NCBI Taxonomy" id="2561931"/>
    <lineage>
        <taxon>Bacteria</taxon>
        <taxon>Pseudomonadati</taxon>
        <taxon>Pseudomonadota</taxon>
        <taxon>Betaproteobacteria</taxon>
        <taxon>Burkholderiales</taxon>
        <taxon>Oxalobacteraceae</taxon>
        <taxon>Telluria group</taxon>
        <taxon>Zemynaea</taxon>
    </lineage>
</organism>
<dbReference type="PIRSF" id="PIRSF029681">
    <property type="entry name" value="PagL"/>
    <property type="match status" value="1"/>
</dbReference>
<proteinExistence type="inferred from homology"/>
<feature type="signal peptide" evidence="3">
    <location>
        <begin position="1"/>
        <end position="25"/>
    </location>
</feature>
<dbReference type="AlphaFoldDB" id="A0A4Y9SMU4"/>
<evidence type="ECO:0000313" key="5">
    <source>
        <dbReference type="Proteomes" id="UP000298438"/>
    </source>
</evidence>
<evidence type="ECO:0000256" key="2">
    <source>
        <dbReference type="PIRSR" id="PIRSR029681-2"/>
    </source>
</evidence>
<dbReference type="EC" id="3.1.1.77" evidence="1"/>
<evidence type="ECO:0000256" key="3">
    <source>
        <dbReference type="SAM" id="SignalP"/>
    </source>
</evidence>
<dbReference type="EMBL" id="SPVF01000067">
    <property type="protein sequence ID" value="TFW26245.1"/>
    <property type="molecule type" value="Genomic_DNA"/>
</dbReference>
<comment type="subunit">
    <text evidence="1">Homodimer.</text>
</comment>
<keyword evidence="5" id="KW-1185">Reference proteome</keyword>
<name>A0A4Y9SMU4_9BURK</name>
<dbReference type="SUPFAM" id="SSF56925">
    <property type="entry name" value="OMPA-like"/>
    <property type="match status" value="1"/>
</dbReference>
<keyword evidence="3" id="KW-0732">Signal</keyword>
<comment type="similarity">
    <text evidence="1">Belongs to the PagL family.</text>
</comment>
<dbReference type="InterPro" id="IPR018550">
    <property type="entry name" value="Lipid-A_deacylase-rel"/>
</dbReference>
<evidence type="ECO:0000256" key="1">
    <source>
        <dbReference type="PIRNR" id="PIRNR029681"/>
    </source>
</evidence>